<evidence type="ECO:0000259" key="7">
    <source>
        <dbReference type="Pfam" id="PF01035"/>
    </source>
</evidence>
<feature type="domain" description="Methylated-DNA-[protein]-cysteine S-methyltransferase DNA binding" evidence="7">
    <location>
        <begin position="91"/>
        <end position="172"/>
    </location>
</feature>
<dbReference type="SUPFAM" id="SSF46767">
    <property type="entry name" value="Methylated DNA-protein cysteine methyltransferase, C-terminal domain"/>
    <property type="match status" value="1"/>
</dbReference>
<evidence type="ECO:0000313" key="8">
    <source>
        <dbReference type="EMBL" id="MDR6215209.1"/>
    </source>
</evidence>
<keyword evidence="3 8" id="KW-0808">Transferase</keyword>
<comment type="catalytic activity">
    <reaction evidence="6">
        <text>a 6-O-methyl-2'-deoxyguanosine in DNA + L-cysteinyl-[protein] = S-methyl-L-cysteinyl-[protein] + a 2'-deoxyguanosine in DNA</text>
        <dbReference type="Rhea" id="RHEA:24000"/>
        <dbReference type="Rhea" id="RHEA-COMP:10131"/>
        <dbReference type="Rhea" id="RHEA-COMP:10132"/>
        <dbReference type="Rhea" id="RHEA-COMP:11367"/>
        <dbReference type="Rhea" id="RHEA-COMP:11368"/>
        <dbReference type="ChEBI" id="CHEBI:29950"/>
        <dbReference type="ChEBI" id="CHEBI:82612"/>
        <dbReference type="ChEBI" id="CHEBI:85445"/>
        <dbReference type="ChEBI" id="CHEBI:85448"/>
        <dbReference type="EC" id="2.1.1.63"/>
    </reaction>
</comment>
<gene>
    <name evidence="8" type="ORF">QE399_002898</name>
</gene>
<keyword evidence="9" id="KW-1185">Reference proteome</keyword>
<evidence type="ECO:0000256" key="3">
    <source>
        <dbReference type="ARBA" id="ARBA00022679"/>
    </source>
</evidence>
<accession>A0ABU1IDA6</accession>
<dbReference type="EC" id="2.1.1.63" evidence="8"/>
<sequence length="187" mass="18781">MQVAGYCVFATALGVCALAWGAGGIVAVQLPEDSETATLERMLRGRTVAPGAAQAPLPADVQAAVEGIQALLAGAPRDLREVALDMSGISPFHQRVYAMARAIAPGQTLTYGEVAEALGDKALSRAVGQALGANPFAPVVPCHRVLAAGGRFGGFSAGGGALTKLRMLEIEGAALGGTRSLFGPGAA</sequence>
<dbReference type="PANTHER" id="PTHR10815:SF5">
    <property type="entry name" value="METHYLATED-DNA--PROTEIN-CYSTEINE METHYLTRANSFERASE"/>
    <property type="match status" value="1"/>
</dbReference>
<dbReference type="CDD" id="cd06445">
    <property type="entry name" value="ATase"/>
    <property type="match status" value="1"/>
</dbReference>
<dbReference type="SUPFAM" id="SSF53155">
    <property type="entry name" value="Methylated DNA-protein cysteine methyltransferase domain"/>
    <property type="match status" value="1"/>
</dbReference>
<comment type="catalytic activity">
    <reaction evidence="1">
        <text>a 4-O-methyl-thymidine in DNA + L-cysteinyl-[protein] = a thymidine in DNA + S-methyl-L-cysteinyl-[protein]</text>
        <dbReference type="Rhea" id="RHEA:53428"/>
        <dbReference type="Rhea" id="RHEA-COMP:10131"/>
        <dbReference type="Rhea" id="RHEA-COMP:10132"/>
        <dbReference type="Rhea" id="RHEA-COMP:13555"/>
        <dbReference type="Rhea" id="RHEA-COMP:13556"/>
        <dbReference type="ChEBI" id="CHEBI:29950"/>
        <dbReference type="ChEBI" id="CHEBI:82612"/>
        <dbReference type="ChEBI" id="CHEBI:137386"/>
        <dbReference type="ChEBI" id="CHEBI:137387"/>
        <dbReference type="EC" id="2.1.1.63"/>
    </reaction>
</comment>
<dbReference type="InterPro" id="IPR036631">
    <property type="entry name" value="MGMT_N_sf"/>
</dbReference>
<evidence type="ECO:0000256" key="2">
    <source>
        <dbReference type="ARBA" id="ARBA00022603"/>
    </source>
</evidence>
<dbReference type="PROSITE" id="PS00374">
    <property type="entry name" value="MGMT"/>
    <property type="match status" value="1"/>
</dbReference>
<evidence type="ECO:0000256" key="6">
    <source>
        <dbReference type="ARBA" id="ARBA00049348"/>
    </source>
</evidence>
<protein>
    <submittedName>
        <fullName evidence="8">Methylated-DNA-[protein]-cysteine S-methyltransferase</fullName>
        <ecNumber evidence="8">2.1.1.63</ecNumber>
    </submittedName>
</protein>
<dbReference type="InterPro" id="IPR001497">
    <property type="entry name" value="MethylDNA_cys_MeTrfase_AS"/>
</dbReference>
<comment type="caution">
    <text evidence="8">The sequence shown here is derived from an EMBL/GenBank/DDBJ whole genome shotgun (WGS) entry which is preliminary data.</text>
</comment>
<dbReference type="Gene3D" id="1.10.10.10">
    <property type="entry name" value="Winged helix-like DNA-binding domain superfamily/Winged helix DNA-binding domain"/>
    <property type="match status" value="1"/>
</dbReference>
<name>A0ABU1IDA6_9BURK</name>
<evidence type="ECO:0000256" key="5">
    <source>
        <dbReference type="ARBA" id="ARBA00023204"/>
    </source>
</evidence>
<dbReference type="NCBIfam" id="TIGR00589">
    <property type="entry name" value="ogt"/>
    <property type="match status" value="1"/>
</dbReference>
<evidence type="ECO:0000313" key="9">
    <source>
        <dbReference type="Proteomes" id="UP001267710"/>
    </source>
</evidence>
<dbReference type="GO" id="GO:0003908">
    <property type="term" value="F:methylated-DNA-[protein]-cysteine S-methyltransferase activity"/>
    <property type="evidence" value="ECO:0007669"/>
    <property type="project" value="UniProtKB-EC"/>
</dbReference>
<dbReference type="InterPro" id="IPR036388">
    <property type="entry name" value="WH-like_DNA-bd_sf"/>
</dbReference>
<dbReference type="RefSeq" id="WP_309829636.1">
    <property type="nucleotide sequence ID" value="NZ_JAVIZX010000001.1"/>
</dbReference>
<dbReference type="PANTHER" id="PTHR10815">
    <property type="entry name" value="METHYLATED-DNA--PROTEIN-CYSTEINE METHYLTRANSFERASE"/>
    <property type="match status" value="1"/>
</dbReference>
<proteinExistence type="predicted"/>
<dbReference type="InterPro" id="IPR014048">
    <property type="entry name" value="MethylDNA_cys_MeTrfase_DNA-bd"/>
</dbReference>
<dbReference type="EMBL" id="JAVIZX010000001">
    <property type="protein sequence ID" value="MDR6215209.1"/>
    <property type="molecule type" value="Genomic_DNA"/>
</dbReference>
<evidence type="ECO:0000256" key="4">
    <source>
        <dbReference type="ARBA" id="ARBA00022763"/>
    </source>
</evidence>
<dbReference type="InterPro" id="IPR036217">
    <property type="entry name" value="MethylDNA_cys_MeTrfase_DNAb"/>
</dbReference>
<reference evidence="8 9" key="1">
    <citation type="submission" date="2023-08" db="EMBL/GenBank/DDBJ databases">
        <title>Functional and genomic diversity of the sorghum phyllosphere microbiome.</title>
        <authorList>
            <person name="Shade A."/>
        </authorList>
    </citation>
    <scope>NUCLEOTIDE SEQUENCE [LARGE SCALE GENOMIC DNA]</scope>
    <source>
        <strain evidence="8 9">SORGH_AS_0335</strain>
    </source>
</reference>
<keyword evidence="5" id="KW-0234">DNA repair</keyword>
<dbReference type="GO" id="GO:0032259">
    <property type="term" value="P:methylation"/>
    <property type="evidence" value="ECO:0007669"/>
    <property type="project" value="UniProtKB-KW"/>
</dbReference>
<keyword evidence="4" id="KW-0227">DNA damage</keyword>
<evidence type="ECO:0000256" key="1">
    <source>
        <dbReference type="ARBA" id="ARBA00001286"/>
    </source>
</evidence>
<organism evidence="8 9">
    <name type="scientific">Paracidovorax wautersii</name>
    <dbReference type="NCBI Taxonomy" id="1177982"/>
    <lineage>
        <taxon>Bacteria</taxon>
        <taxon>Pseudomonadati</taxon>
        <taxon>Pseudomonadota</taxon>
        <taxon>Betaproteobacteria</taxon>
        <taxon>Burkholderiales</taxon>
        <taxon>Comamonadaceae</taxon>
        <taxon>Paracidovorax</taxon>
    </lineage>
</organism>
<dbReference type="Proteomes" id="UP001267710">
    <property type="component" value="Unassembled WGS sequence"/>
</dbReference>
<keyword evidence="2 8" id="KW-0489">Methyltransferase</keyword>
<dbReference type="Pfam" id="PF01035">
    <property type="entry name" value="DNA_binding_1"/>
    <property type="match status" value="1"/>
</dbReference>